<dbReference type="Pfam" id="PF16867">
    <property type="entry name" value="DMSP_lyase"/>
    <property type="match status" value="1"/>
</dbReference>
<keyword evidence="2" id="KW-1185">Reference proteome</keyword>
<dbReference type="InterPro" id="IPR014710">
    <property type="entry name" value="RmlC-like_jellyroll"/>
</dbReference>
<accession>A0ABV3RHE6</accession>
<dbReference type="RefSeq" id="WP_367875999.1">
    <property type="nucleotide sequence ID" value="NZ_JBFNXX010000001.1"/>
</dbReference>
<dbReference type="CDD" id="cd20282">
    <property type="entry name" value="cupin_DddQ"/>
    <property type="match status" value="1"/>
</dbReference>
<proteinExistence type="predicted"/>
<gene>
    <name evidence="1" type="ORF">AB2B41_01665</name>
</gene>
<comment type="caution">
    <text evidence="1">The sequence shown here is derived from an EMBL/GenBank/DDBJ whole genome shotgun (WGS) entry which is preliminary data.</text>
</comment>
<organism evidence="1 2">
    <name type="scientific">Sulfitobacter sediminis</name>
    <dbReference type="NCBI Taxonomy" id="3234186"/>
    <lineage>
        <taxon>Bacteria</taxon>
        <taxon>Pseudomonadati</taxon>
        <taxon>Pseudomonadota</taxon>
        <taxon>Alphaproteobacteria</taxon>
        <taxon>Rhodobacterales</taxon>
        <taxon>Roseobacteraceae</taxon>
        <taxon>Sulfitobacter</taxon>
    </lineage>
</organism>
<sequence>MLDHTDHDLLWDGLLTATREAYAASAALSAFSPFAGDIRRQPVTPFHVAAAALFAAEAGLYTDSLAALRDAFRSCAPLAQWRETYKETDIGQDFMDRFGCYCLIGEGGAFASDTMAAWLVYMPPHLYYPWHQHPAEEMYLVVAGEALFLRHGEAPEVLRPGQTSAHASNQPHAMQTFDHPVMALVVWRNGFDSPPVLTPKDVPTALCKASLQA</sequence>
<evidence type="ECO:0000313" key="1">
    <source>
        <dbReference type="EMBL" id="MEW9918296.1"/>
    </source>
</evidence>
<dbReference type="GO" id="GO:0016829">
    <property type="term" value="F:lyase activity"/>
    <property type="evidence" value="ECO:0007669"/>
    <property type="project" value="UniProtKB-KW"/>
</dbReference>
<dbReference type="SUPFAM" id="SSF51182">
    <property type="entry name" value="RmlC-like cupins"/>
    <property type="match status" value="1"/>
</dbReference>
<protein>
    <submittedName>
        <fullName evidence="1">Dimethylsulfonioproprionate lyase family protein</fullName>
    </submittedName>
</protein>
<dbReference type="Gene3D" id="2.60.120.10">
    <property type="entry name" value="Jelly Rolls"/>
    <property type="match status" value="1"/>
</dbReference>
<dbReference type="InterPro" id="IPR011051">
    <property type="entry name" value="RmlC_Cupin_sf"/>
</dbReference>
<reference evidence="1 2" key="1">
    <citation type="submission" date="2024-07" db="EMBL/GenBank/DDBJ databases">
        <title>Marimonas sp.nov., isolated from tidal-flat sediment.</title>
        <authorList>
            <person name="Jayan J.N."/>
            <person name="Lee S.S."/>
        </authorList>
    </citation>
    <scope>NUCLEOTIDE SEQUENCE [LARGE SCALE GENOMIC DNA]</scope>
    <source>
        <strain evidence="1 2">MJW-29</strain>
    </source>
</reference>
<dbReference type="InterPro" id="IPR031723">
    <property type="entry name" value="DMSP_lyase"/>
</dbReference>
<dbReference type="Proteomes" id="UP001556098">
    <property type="component" value="Unassembled WGS sequence"/>
</dbReference>
<dbReference type="EMBL" id="JBFNXX010000001">
    <property type="protein sequence ID" value="MEW9918296.1"/>
    <property type="molecule type" value="Genomic_DNA"/>
</dbReference>
<name>A0ABV3RHE6_9RHOB</name>
<keyword evidence="1" id="KW-0456">Lyase</keyword>
<evidence type="ECO:0000313" key="2">
    <source>
        <dbReference type="Proteomes" id="UP001556098"/>
    </source>
</evidence>